<sequence length="78" mass="9049">MRKARSAIKIPQAIAHAWPKSSAYVRTDSVSFRLPLLSANVEYITMSRNLRVEVSEDSEELYMLRYVALANLTFRFHM</sequence>
<evidence type="ECO:0000313" key="2">
    <source>
        <dbReference type="WBParaSite" id="SMUV_0000827101-mRNA-1"/>
    </source>
</evidence>
<dbReference type="WBParaSite" id="SMUV_0000827101-mRNA-1">
    <property type="protein sequence ID" value="SMUV_0000827101-mRNA-1"/>
    <property type="gene ID" value="SMUV_0000827101"/>
</dbReference>
<accession>A0A0N5ATV1</accession>
<organism evidence="1 2">
    <name type="scientific">Syphacia muris</name>
    <dbReference type="NCBI Taxonomy" id="451379"/>
    <lineage>
        <taxon>Eukaryota</taxon>
        <taxon>Metazoa</taxon>
        <taxon>Ecdysozoa</taxon>
        <taxon>Nematoda</taxon>
        <taxon>Chromadorea</taxon>
        <taxon>Rhabditida</taxon>
        <taxon>Spirurina</taxon>
        <taxon>Oxyuridomorpha</taxon>
        <taxon>Oxyuroidea</taxon>
        <taxon>Oxyuridae</taxon>
        <taxon>Syphacia</taxon>
    </lineage>
</organism>
<name>A0A0N5ATV1_9BILA</name>
<dbReference type="AlphaFoldDB" id="A0A0N5ATV1"/>
<dbReference type="Proteomes" id="UP000046393">
    <property type="component" value="Unplaced"/>
</dbReference>
<reference evidence="2" key="1">
    <citation type="submission" date="2017-02" db="UniProtKB">
        <authorList>
            <consortium name="WormBaseParasite"/>
        </authorList>
    </citation>
    <scope>IDENTIFICATION</scope>
</reference>
<protein>
    <submittedName>
        <fullName evidence="2">Neur_chan_LBD domain-containing protein</fullName>
    </submittedName>
</protein>
<proteinExistence type="predicted"/>
<keyword evidence="1" id="KW-1185">Reference proteome</keyword>
<evidence type="ECO:0000313" key="1">
    <source>
        <dbReference type="Proteomes" id="UP000046393"/>
    </source>
</evidence>